<keyword evidence="2" id="KW-1185">Reference proteome</keyword>
<proteinExistence type="predicted"/>
<name>A0A392TW41_9FABA</name>
<feature type="non-terminal residue" evidence="1">
    <location>
        <position position="1"/>
    </location>
</feature>
<evidence type="ECO:0000313" key="1">
    <source>
        <dbReference type="EMBL" id="MCI64336.1"/>
    </source>
</evidence>
<dbReference type="EMBL" id="LXQA010653603">
    <property type="protein sequence ID" value="MCI64336.1"/>
    <property type="molecule type" value="Genomic_DNA"/>
</dbReference>
<dbReference type="Proteomes" id="UP000265520">
    <property type="component" value="Unassembled WGS sequence"/>
</dbReference>
<sequence length="29" mass="2907">ENTVEDDGSVARGGGVAEQLDKVNMCGGV</sequence>
<accession>A0A392TW41</accession>
<protein>
    <submittedName>
        <fullName evidence="1">Uncharacterized protein</fullName>
    </submittedName>
</protein>
<comment type="caution">
    <text evidence="1">The sequence shown here is derived from an EMBL/GenBank/DDBJ whole genome shotgun (WGS) entry which is preliminary data.</text>
</comment>
<evidence type="ECO:0000313" key="2">
    <source>
        <dbReference type="Proteomes" id="UP000265520"/>
    </source>
</evidence>
<dbReference type="AlphaFoldDB" id="A0A392TW41"/>
<organism evidence="1 2">
    <name type="scientific">Trifolium medium</name>
    <dbReference type="NCBI Taxonomy" id="97028"/>
    <lineage>
        <taxon>Eukaryota</taxon>
        <taxon>Viridiplantae</taxon>
        <taxon>Streptophyta</taxon>
        <taxon>Embryophyta</taxon>
        <taxon>Tracheophyta</taxon>
        <taxon>Spermatophyta</taxon>
        <taxon>Magnoliopsida</taxon>
        <taxon>eudicotyledons</taxon>
        <taxon>Gunneridae</taxon>
        <taxon>Pentapetalae</taxon>
        <taxon>rosids</taxon>
        <taxon>fabids</taxon>
        <taxon>Fabales</taxon>
        <taxon>Fabaceae</taxon>
        <taxon>Papilionoideae</taxon>
        <taxon>50 kb inversion clade</taxon>
        <taxon>NPAAA clade</taxon>
        <taxon>Hologalegina</taxon>
        <taxon>IRL clade</taxon>
        <taxon>Trifolieae</taxon>
        <taxon>Trifolium</taxon>
    </lineage>
</organism>
<reference evidence="1 2" key="1">
    <citation type="journal article" date="2018" name="Front. Plant Sci.">
        <title>Red Clover (Trifolium pratense) and Zigzag Clover (T. medium) - A Picture of Genomic Similarities and Differences.</title>
        <authorList>
            <person name="Dluhosova J."/>
            <person name="Istvanek J."/>
            <person name="Nedelnik J."/>
            <person name="Repkova J."/>
        </authorList>
    </citation>
    <scope>NUCLEOTIDE SEQUENCE [LARGE SCALE GENOMIC DNA]</scope>
    <source>
        <strain evidence="2">cv. 10/8</strain>
        <tissue evidence="1">Leaf</tissue>
    </source>
</reference>